<feature type="transmembrane region" description="Helical" evidence="1">
    <location>
        <begin position="70"/>
        <end position="89"/>
    </location>
</feature>
<accession>A0A094Q4G0</accession>
<dbReference type="InterPro" id="IPR045931">
    <property type="entry name" value="DUF6350"/>
</dbReference>
<reference evidence="2" key="1">
    <citation type="submission" date="2014-05" db="EMBL/GenBank/DDBJ databases">
        <title>Key roles for freshwater Actinobacteria revealed by deep metagenomic sequencing.</title>
        <authorList>
            <person name="Ghai R."/>
            <person name="Mizuno C.M."/>
            <person name="Picazo A."/>
            <person name="Camacho A."/>
            <person name="Rodriguez-Valera F."/>
        </authorList>
    </citation>
    <scope>NUCLEOTIDE SEQUENCE</scope>
</reference>
<feature type="transmembrane region" description="Helical" evidence="1">
    <location>
        <begin position="331"/>
        <end position="349"/>
    </location>
</feature>
<feature type="transmembrane region" description="Helical" evidence="1">
    <location>
        <begin position="137"/>
        <end position="156"/>
    </location>
</feature>
<feature type="transmembrane region" description="Helical" evidence="1">
    <location>
        <begin position="12"/>
        <end position="35"/>
    </location>
</feature>
<dbReference type="Pfam" id="PF19877">
    <property type="entry name" value="DUF6350"/>
    <property type="match status" value="1"/>
</dbReference>
<protein>
    <submittedName>
        <fullName evidence="2">Uncharacterized protein</fullName>
    </submittedName>
</protein>
<evidence type="ECO:0000313" key="2">
    <source>
        <dbReference type="EMBL" id="KGA19005.1"/>
    </source>
</evidence>
<gene>
    <name evidence="2" type="ORF">GM50_6900</name>
</gene>
<name>A0A094Q4G0_9ZZZZ</name>
<comment type="caution">
    <text evidence="2">The sequence shown here is derived from an EMBL/GenBank/DDBJ whole genome shotgun (WGS) entry which is preliminary data.</text>
</comment>
<proteinExistence type="predicted"/>
<keyword evidence="1" id="KW-1133">Transmembrane helix</keyword>
<keyword evidence="1" id="KW-0812">Transmembrane</keyword>
<sequence length="360" mass="38201">MVQRVLAVTFAQALRSAGILLLPLAFITLVAWATAGSTTGTTSDPIRAAMWIWLGAHHVHFDLSLSPTGVAGSLTYLPIAGLILPILALRSGFKRTIAKLDGDYSNLTGARLFYSLFYAIIAFFIAFFAGSEGVRPVWPLAAIFAFVIAFASSHLTGQRISFAVPVVLALRVIALLLALGFAIYATAFFINFSQGTLITTVLAPGLLGSLLLFILNVLYLPNVAIATLSYISGAGFAVGADTNLSPLTHDIGQIPALPLLAALPVSSQPLMLLFSLLIIALGALLGYWSVSYQSRTAWQSFFLVLIALGSLGYLASGALITSAMGAVGVSIWKFQLAIGVELLIGLLAFRNIPRLRGFNR</sequence>
<feature type="transmembrane region" description="Helical" evidence="1">
    <location>
        <begin position="168"/>
        <end position="190"/>
    </location>
</feature>
<feature type="transmembrane region" description="Helical" evidence="1">
    <location>
        <begin position="270"/>
        <end position="290"/>
    </location>
</feature>
<feature type="transmembrane region" description="Helical" evidence="1">
    <location>
        <begin position="110"/>
        <end position="131"/>
    </location>
</feature>
<keyword evidence="1" id="KW-0472">Membrane</keyword>
<organism evidence="2">
    <name type="scientific">freshwater metagenome</name>
    <dbReference type="NCBI Taxonomy" id="449393"/>
    <lineage>
        <taxon>unclassified sequences</taxon>
        <taxon>metagenomes</taxon>
        <taxon>ecological metagenomes</taxon>
    </lineage>
</organism>
<dbReference type="EMBL" id="JNSK01000017">
    <property type="protein sequence ID" value="KGA19005.1"/>
    <property type="molecule type" value="Genomic_DNA"/>
</dbReference>
<dbReference type="AlphaFoldDB" id="A0A094Q4G0"/>
<evidence type="ECO:0000256" key="1">
    <source>
        <dbReference type="SAM" id="Phobius"/>
    </source>
</evidence>
<feature type="transmembrane region" description="Helical" evidence="1">
    <location>
        <begin position="302"/>
        <end position="325"/>
    </location>
</feature>
<feature type="transmembrane region" description="Helical" evidence="1">
    <location>
        <begin position="222"/>
        <end position="240"/>
    </location>
</feature>
<feature type="transmembrane region" description="Helical" evidence="1">
    <location>
        <begin position="196"/>
        <end position="215"/>
    </location>
</feature>